<sequence>MRQLTVCIASSWLLLACSADPEAAKTTVPAAPPVSAEFSRYWYAGQAELSRYQLQQNRYDAIYPGEAVLVFVTEDFLPNKQVKMEGGKTAETATSVLKMNQMRRFATGIYDYSINTSVFTPVATSQFPHTFKVATSVQDWCGQTYSQLNLRRNKYHLEAHSYFQQEADQVDSLEAVVLEDELWTRLRLDPKALPLGKLRIIPGTVASRLRHQPLRVETASAELTPYRRLVFKPTQAGAALQAYTLTYPDTKRTLTIVFEQAFPYLIAGWEDTYNGQMRFGNQTYGSAELLTTRAIRTNTLKSDYWQRHTRADSVLRRQLGVTGFGN</sequence>
<accession>A0ABY4G8N7</accession>
<protein>
    <recommendedName>
        <fullName evidence="4">Septum formation inhibitor Maf</fullName>
    </recommendedName>
</protein>
<feature type="signal peptide" evidence="1">
    <location>
        <begin position="1"/>
        <end position="19"/>
    </location>
</feature>
<evidence type="ECO:0000313" key="3">
    <source>
        <dbReference type="Proteomes" id="UP000830401"/>
    </source>
</evidence>
<dbReference type="EMBL" id="CP095061">
    <property type="protein sequence ID" value="UOQ67111.1"/>
    <property type="molecule type" value="Genomic_DNA"/>
</dbReference>
<reference evidence="2" key="1">
    <citation type="submission" date="2022-04" db="EMBL/GenBank/DDBJ databases">
        <title>Hymenobacter sp. isolated from the air.</title>
        <authorList>
            <person name="Won M."/>
            <person name="Lee C.-M."/>
            <person name="Woen H.-Y."/>
            <person name="Kwon S.-W."/>
        </authorList>
    </citation>
    <scope>NUCLEOTIDE SEQUENCE</scope>
    <source>
        <strain evidence="2">5420S-77</strain>
    </source>
</reference>
<dbReference type="Proteomes" id="UP000830401">
    <property type="component" value="Chromosome"/>
</dbReference>
<dbReference type="PROSITE" id="PS51257">
    <property type="entry name" value="PROKAR_LIPOPROTEIN"/>
    <property type="match status" value="1"/>
</dbReference>
<gene>
    <name evidence="2" type="ORF">MUN86_04170</name>
</gene>
<feature type="chain" id="PRO_5046603904" description="Septum formation inhibitor Maf" evidence="1">
    <location>
        <begin position="20"/>
        <end position="326"/>
    </location>
</feature>
<evidence type="ECO:0000313" key="2">
    <source>
        <dbReference type="EMBL" id="UOQ67111.1"/>
    </source>
</evidence>
<evidence type="ECO:0008006" key="4">
    <source>
        <dbReference type="Google" id="ProtNLM"/>
    </source>
</evidence>
<organism evidence="2 3">
    <name type="scientific">Hymenobacter volaticus</name>
    <dbReference type="NCBI Taxonomy" id="2932254"/>
    <lineage>
        <taxon>Bacteria</taxon>
        <taxon>Pseudomonadati</taxon>
        <taxon>Bacteroidota</taxon>
        <taxon>Cytophagia</taxon>
        <taxon>Cytophagales</taxon>
        <taxon>Hymenobacteraceae</taxon>
        <taxon>Hymenobacter</taxon>
    </lineage>
</organism>
<name>A0ABY4G8N7_9BACT</name>
<keyword evidence="3" id="KW-1185">Reference proteome</keyword>
<keyword evidence="1" id="KW-0732">Signal</keyword>
<evidence type="ECO:0000256" key="1">
    <source>
        <dbReference type="SAM" id="SignalP"/>
    </source>
</evidence>
<dbReference type="RefSeq" id="WP_245122118.1">
    <property type="nucleotide sequence ID" value="NZ_CP095061.1"/>
</dbReference>
<proteinExistence type="predicted"/>